<comment type="similarity">
    <text evidence="1">Belongs to the low molecular weight phosphotyrosine protein phosphatase family.</text>
</comment>
<evidence type="ECO:0000256" key="1">
    <source>
        <dbReference type="ARBA" id="ARBA00011063"/>
    </source>
</evidence>
<dbReference type="InterPro" id="IPR050438">
    <property type="entry name" value="LMW_PTPase"/>
</dbReference>
<dbReference type="CDD" id="cd16343">
    <property type="entry name" value="LMWPTP"/>
    <property type="match status" value="1"/>
</dbReference>
<name>A0ABU1GUU9_9GAMM</name>
<dbReference type="PRINTS" id="PR00719">
    <property type="entry name" value="LMWPTPASE"/>
</dbReference>
<dbReference type="EC" id="3.1.3.48" evidence="2"/>
<dbReference type="PANTHER" id="PTHR11717:SF7">
    <property type="entry name" value="LOW MOLECULAR WEIGHT PHOSPHOTYROSINE PROTEIN PHOSPHATASE"/>
    <property type="match status" value="1"/>
</dbReference>
<dbReference type="Gene3D" id="3.40.50.2300">
    <property type="match status" value="1"/>
</dbReference>
<evidence type="ECO:0000256" key="4">
    <source>
        <dbReference type="ARBA" id="ARBA00022912"/>
    </source>
</evidence>
<evidence type="ECO:0000256" key="3">
    <source>
        <dbReference type="ARBA" id="ARBA00022801"/>
    </source>
</evidence>
<dbReference type="EMBL" id="JARWAO010000003">
    <property type="protein sequence ID" value="MDR5895819.1"/>
    <property type="molecule type" value="Genomic_DNA"/>
</dbReference>
<evidence type="ECO:0000313" key="6">
    <source>
        <dbReference type="EMBL" id="MDR5895819.1"/>
    </source>
</evidence>
<keyword evidence="3 6" id="KW-0378">Hydrolase</keyword>
<accession>A0ABU1GUU9</accession>
<protein>
    <recommendedName>
        <fullName evidence="2">protein-tyrosine-phosphatase</fullName>
        <ecNumber evidence="2">3.1.3.48</ecNumber>
    </recommendedName>
</protein>
<dbReference type="Pfam" id="PF01451">
    <property type="entry name" value="LMWPc"/>
    <property type="match status" value="1"/>
</dbReference>
<feature type="domain" description="Phosphotyrosine protein phosphatase I" evidence="5">
    <location>
        <begin position="5"/>
        <end position="154"/>
    </location>
</feature>
<dbReference type="Proteomes" id="UP001269375">
    <property type="component" value="Unassembled WGS sequence"/>
</dbReference>
<keyword evidence="7" id="KW-1185">Reference proteome</keyword>
<dbReference type="PANTHER" id="PTHR11717">
    <property type="entry name" value="LOW MOLECULAR WEIGHT PROTEIN TYROSINE PHOSPHATASE"/>
    <property type="match status" value="1"/>
</dbReference>
<gene>
    <name evidence="6" type="ORF">QC825_07015</name>
</gene>
<dbReference type="SMART" id="SM00226">
    <property type="entry name" value="LMWPc"/>
    <property type="match status" value="1"/>
</dbReference>
<reference evidence="6 7" key="1">
    <citation type="submission" date="2023-04" db="EMBL/GenBank/DDBJ databases">
        <title>A long-awaited taxogenomic arrangement of the family Halomonadaceae.</title>
        <authorList>
            <person name="De La Haba R."/>
            <person name="Chuvochina M."/>
            <person name="Wittouck S."/>
            <person name="Arahal D.R."/>
            <person name="Sanchez-Porro C."/>
            <person name="Hugenholtz P."/>
            <person name="Ventosa A."/>
        </authorList>
    </citation>
    <scope>NUCLEOTIDE SEQUENCE [LARGE SCALE GENOMIC DNA]</scope>
    <source>
        <strain evidence="6 7">DSM 22428</strain>
    </source>
</reference>
<dbReference type="InterPro" id="IPR017867">
    <property type="entry name" value="Tyr_phospatase_low_mol_wt"/>
</dbReference>
<dbReference type="InterPro" id="IPR023485">
    <property type="entry name" value="Ptyr_pPase"/>
</dbReference>
<organism evidence="6 7">
    <name type="scientific">Larsenimonas suaedae</name>
    <dbReference type="NCBI Taxonomy" id="1851019"/>
    <lineage>
        <taxon>Bacteria</taxon>
        <taxon>Pseudomonadati</taxon>
        <taxon>Pseudomonadota</taxon>
        <taxon>Gammaproteobacteria</taxon>
        <taxon>Oceanospirillales</taxon>
        <taxon>Halomonadaceae</taxon>
        <taxon>Larsenimonas</taxon>
    </lineage>
</organism>
<sequence>MSQTVRVLFVCLGNICRSPTAEGIFRDKVAARGLDERFEIDSCGTGDWHAGSPPDARARQEATRRGINIDHLRARELRSSDFEDFDWILVMDNDNLANVARRCPADSTARYAKLLSWTTPAPGDDVPDPYRGNGDDFSHVYDLIERACDAFIDERVAEHQWSS</sequence>
<dbReference type="RefSeq" id="WP_251589679.1">
    <property type="nucleotide sequence ID" value="NZ_JAMLJI010000001.1"/>
</dbReference>
<comment type="caution">
    <text evidence="6">The sequence shown here is derived from an EMBL/GenBank/DDBJ whole genome shotgun (WGS) entry which is preliminary data.</text>
</comment>
<dbReference type="InterPro" id="IPR036196">
    <property type="entry name" value="Ptyr_pPase_sf"/>
</dbReference>
<keyword evidence="4" id="KW-0904">Protein phosphatase</keyword>
<evidence type="ECO:0000259" key="5">
    <source>
        <dbReference type="SMART" id="SM00226"/>
    </source>
</evidence>
<dbReference type="SUPFAM" id="SSF52788">
    <property type="entry name" value="Phosphotyrosine protein phosphatases I"/>
    <property type="match status" value="1"/>
</dbReference>
<evidence type="ECO:0000256" key="2">
    <source>
        <dbReference type="ARBA" id="ARBA00013064"/>
    </source>
</evidence>
<evidence type="ECO:0000313" key="7">
    <source>
        <dbReference type="Proteomes" id="UP001269375"/>
    </source>
</evidence>
<proteinExistence type="inferred from homology"/>
<dbReference type="GO" id="GO:0004725">
    <property type="term" value="F:protein tyrosine phosphatase activity"/>
    <property type="evidence" value="ECO:0007669"/>
    <property type="project" value="UniProtKB-EC"/>
</dbReference>